<dbReference type="Proteomes" id="UP001597441">
    <property type="component" value="Unassembled WGS sequence"/>
</dbReference>
<dbReference type="EMBL" id="JBHULK010000008">
    <property type="protein sequence ID" value="MFD2536387.1"/>
    <property type="molecule type" value="Genomic_DNA"/>
</dbReference>
<evidence type="ECO:0000313" key="4">
    <source>
        <dbReference type="Proteomes" id="UP001597441"/>
    </source>
</evidence>
<evidence type="ECO:0000313" key="3">
    <source>
        <dbReference type="EMBL" id="MFD2536387.1"/>
    </source>
</evidence>
<organism evidence="3 4">
    <name type="scientific">Gelatiniphilus marinus</name>
    <dbReference type="NCBI Taxonomy" id="1759464"/>
    <lineage>
        <taxon>Bacteria</taxon>
        <taxon>Pseudomonadati</taxon>
        <taxon>Bacteroidota</taxon>
        <taxon>Flavobacteriia</taxon>
        <taxon>Flavobacteriales</taxon>
        <taxon>Flavobacteriaceae</taxon>
        <taxon>Gelatiniphilus</taxon>
    </lineage>
</organism>
<gene>
    <name evidence="3" type="ORF">ACFSQS_14845</name>
</gene>
<dbReference type="InterPro" id="IPR026444">
    <property type="entry name" value="Secre_tail"/>
</dbReference>
<evidence type="ECO:0000256" key="1">
    <source>
        <dbReference type="ARBA" id="ARBA00022729"/>
    </source>
</evidence>
<dbReference type="NCBIfam" id="TIGR04183">
    <property type="entry name" value="Por_Secre_tail"/>
    <property type="match status" value="1"/>
</dbReference>
<keyword evidence="4" id="KW-1185">Reference proteome</keyword>
<reference evidence="4" key="1">
    <citation type="journal article" date="2019" name="Int. J. Syst. Evol. Microbiol.">
        <title>The Global Catalogue of Microorganisms (GCM) 10K type strain sequencing project: providing services to taxonomists for standard genome sequencing and annotation.</title>
        <authorList>
            <consortium name="The Broad Institute Genomics Platform"/>
            <consortium name="The Broad Institute Genome Sequencing Center for Infectious Disease"/>
            <person name="Wu L."/>
            <person name="Ma J."/>
        </authorList>
    </citation>
    <scope>NUCLEOTIDE SEQUENCE [LARGE SCALE GENOMIC DNA]</scope>
    <source>
        <strain evidence="4">KCTC 42903</strain>
    </source>
</reference>
<name>A0ABW5JYB5_9FLAO</name>
<dbReference type="RefSeq" id="WP_388020741.1">
    <property type="nucleotide sequence ID" value="NZ_JBHUDT010000008.1"/>
</dbReference>
<accession>A0ABW5JYB5</accession>
<feature type="domain" description="Secretion system C-terminal sorting" evidence="2">
    <location>
        <begin position="2"/>
        <end position="46"/>
    </location>
</feature>
<evidence type="ECO:0000259" key="2">
    <source>
        <dbReference type="Pfam" id="PF18962"/>
    </source>
</evidence>
<protein>
    <submittedName>
        <fullName evidence="3">T9SS type A sorting domain-containing protein</fullName>
    </submittedName>
</protein>
<keyword evidence="1" id="KW-0732">Signal</keyword>
<comment type="caution">
    <text evidence="3">The sequence shown here is derived from an EMBL/GenBank/DDBJ whole genome shotgun (WGS) entry which is preliminary data.</text>
</comment>
<sequence length="48" mass="5443">MVYNVLSKLVLQDKGAHSIDISQCKSGLYFVEIQTENKAFIKKLIITD</sequence>
<dbReference type="Pfam" id="PF18962">
    <property type="entry name" value="Por_Secre_tail"/>
    <property type="match status" value="1"/>
</dbReference>
<proteinExistence type="predicted"/>